<dbReference type="InterPro" id="IPR032436">
    <property type="entry name" value="URB1_C"/>
</dbReference>
<protein>
    <submittedName>
        <fullName evidence="3">Nucleolar pre-ribosomal-associated protein 1</fullName>
    </submittedName>
</protein>
<organism evidence="3 4">
    <name type="scientific">Caerostris darwini</name>
    <dbReference type="NCBI Taxonomy" id="1538125"/>
    <lineage>
        <taxon>Eukaryota</taxon>
        <taxon>Metazoa</taxon>
        <taxon>Ecdysozoa</taxon>
        <taxon>Arthropoda</taxon>
        <taxon>Chelicerata</taxon>
        <taxon>Arachnida</taxon>
        <taxon>Araneae</taxon>
        <taxon>Araneomorphae</taxon>
        <taxon>Entelegynae</taxon>
        <taxon>Araneoidea</taxon>
        <taxon>Araneidae</taxon>
        <taxon>Caerostris</taxon>
    </lineage>
</organism>
<sequence length="1896" mass="218164">MMDPVNANEIYQSLLKNEDGFMQLQKLVLQAEEFHAKNSDYDIIKEYMQLSGNCQELIPYIKELSTCDSHYAMSLLNAVCHIFIRLASDLHMFIAAGTSIVNDILSYGMKTIYNFLKMKQKASRTKSALHLLTSMIALGNPIALQVVSKLNFSNPEFSRLLNRTNFSEDEDVRTAFLNLIVLIITVSNNNTIRQIVEVKGFLNSILPGLISDRVSTIILVLNAFRQHIIENSNIPKTTKLRLFNDYTLKSVIQLYSWKGPIRTKKHGKRKLGEDQYTVAYEVSEEEIAEVRSCAHEFMLALCCSTKNGIIFADLSCGTSAKNYNNVITNILKSIPKPYSEPLMSELVVSILKACPDQIQLYLPIFKDNFVPRISMSWLKAVDFLKQVIKSQNSVSVLFKMQIKRPVMTLVSIAKSFCFLDLLRISDFSEIFMNGHRILCIYLCNFLLCILSQVKTILDFCNHPDVIDMPYDSFEISNFKLTFLSLVFPCLPDVNKLQRYWEKITSEPIEASEDVALKDILLPTFAEELLTLIDVLKIYKTLANELHKEFDLDLLQMLNDLKICNIHVPWSDLSKIYITLMDLLSEQYSVSLWKKHQPSESPLMLVLDVYLAAHKSKETFMARDIVYKILIQTQIFDHCEWEIDIWLDSIEYVKSRHIPFVFELISEAIRVLLMQSNSIADVKNMSKVKNENVESNETDENEIICLQPDEKQKFSNFTAAVFDCLLSLEENKKKSVQIFVQKSIRHLMHHQYSARSFLAAVENYRTLIDPDLFAYWQFLTLSPDIKICIENTCTGNSLCSLDFSEHLGQNFISSHSKVVKSISCNINELFDNLDGKSIRKALWQVLMYIDFEIKTTLKDGTDDAIISTYIKLLDKLLSSLPILATKDVMDIDCNDEVIKVENDSISPAMPVVEIVKDFLNHPIVLKLFLFYTKNSEKGSNCLSIAVVTVTKLVLDVVQKTFLERKELILLSSNCINSLIVAFVSMSKKKKKLFRQYILQLLQKHPIYALLVTEDSSLLLLQAKCVKDLPILGEMIDHNDKFRQVAQAFISDKLHESDSIEFLYIVSKCLCNSSKENEEDNCFKDVISSNFLASFEKLVLQEISADMDILPECAVGKALQLLLKEKFSNPKKLLHFCKHILKESDNIIPSPEKMLVVLQVFESWKFYSLETNKVRFQILKICCLWLSSGLSNTHKIFELTSFIKEILMSMNDSEIDSVVDIFGQDFFSNALKFALKSEDNGKDILEVLCLLSEKSKGENLPVLSIYGLLTGHSRFFELMLSEEKEKSGLKECLIDLLIILTKLDSSVCKENHVGLILSAYSASMTTVDQKLLYLLKVYADNNIDMSQYSPFLWGKVAISHYSIMKMSQNYLWKQPKLQDILSLYLPEKIENTLLNWPLDMKLEPISELVKVDDHLAHKMYDLRFCLPLFSYLLSPGAFVHCTQFIQSKVLMLIFISLSSLEAPVRALGYYCLTQFYQHLEGSNFREKGIWLCLLDSLCNSIVSTNPKIPNIITLFLARAVDIFTKPEHKLYRPLYAFILRKPCLDIAQVPEFYNLFNSTYIEHRIHRQWLLNLLADGLRSSLDFHICEKRYIFSTLLLHYTSCLSTSQERVSILQTVNSAVKIESSARTLCQKALLTWLHNSIEECDWSHTEILKHICEIMKNLEVNVPDNFHFTVILWSLIAKIKFLDIGSIKTLLSALLKSLTTMKNSDNSLWSNIKLSEENVEDLYKLWKSLVEKLESKQEMNTEEGKDLTEVLNIKETFLILAKIIIFWEPLLGENVPESIYNKQIKYFNNILELILKNNENSLFYSKELPLWLYKCMGIDSRNGLIKMFLSSEGEKNLTSIIRLFEKDFSVKEEFKDNCLNWKKILLYMNDTLMNSNITSCSMMFRQICDAVR</sequence>
<dbReference type="PANTHER" id="PTHR13500">
    <property type="entry name" value="NUCLEOLAR PRERIBOSOMAL-ASSOCIATED PROTEIN 1"/>
    <property type="match status" value="1"/>
</dbReference>
<dbReference type="Pfam" id="PF11707">
    <property type="entry name" value="Npa1"/>
    <property type="match status" value="1"/>
</dbReference>
<dbReference type="InterPro" id="IPR021714">
    <property type="entry name" value="URB1_N"/>
</dbReference>
<feature type="domain" description="URB1 N-terminal" evidence="1">
    <location>
        <begin position="54"/>
        <end position="379"/>
    </location>
</feature>
<evidence type="ECO:0000313" key="3">
    <source>
        <dbReference type="EMBL" id="GIY68287.1"/>
    </source>
</evidence>
<dbReference type="GO" id="GO:0005730">
    <property type="term" value="C:nucleolus"/>
    <property type="evidence" value="ECO:0007669"/>
    <property type="project" value="TreeGrafter"/>
</dbReference>
<comment type="caution">
    <text evidence="3">The sequence shown here is derived from an EMBL/GenBank/DDBJ whole genome shotgun (WGS) entry which is preliminary data.</text>
</comment>
<dbReference type="Proteomes" id="UP001054837">
    <property type="component" value="Unassembled WGS sequence"/>
</dbReference>
<accession>A0AAV4VDB0</accession>
<dbReference type="InterPro" id="IPR039844">
    <property type="entry name" value="URB1"/>
</dbReference>
<dbReference type="EMBL" id="BPLQ01012852">
    <property type="protein sequence ID" value="GIY68287.1"/>
    <property type="molecule type" value="Genomic_DNA"/>
</dbReference>
<evidence type="ECO:0000259" key="1">
    <source>
        <dbReference type="Pfam" id="PF11707"/>
    </source>
</evidence>
<dbReference type="PANTHER" id="PTHR13500:SF0">
    <property type="entry name" value="NUCLEOLAR PRE-RIBOSOMAL-ASSOCIATED PROTEIN 1"/>
    <property type="match status" value="1"/>
</dbReference>
<evidence type="ECO:0000313" key="4">
    <source>
        <dbReference type="Proteomes" id="UP001054837"/>
    </source>
</evidence>
<evidence type="ECO:0000259" key="2">
    <source>
        <dbReference type="Pfam" id="PF16201"/>
    </source>
</evidence>
<reference evidence="3 4" key="1">
    <citation type="submission" date="2021-06" db="EMBL/GenBank/DDBJ databases">
        <title>Caerostris darwini draft genome.</title>
        <authorList>
            <person name="Kono N."/>
            <person name="Arakawa K."/>
        </authorList>
    </citation>
    <scope>NUCLEOTIDE SEQUENCE [LARGE SCALE GENOMIC DNA]</scope>
</reference>
<keyword evidence="4" id="KW-1185">Reference proteome</keyword>
<gene>
    <name evidence="3" type="primary">URB1</name>
    <name evidence="3" type="ORF">CDAR_228021</name>
</gene>
<proteinExistence type="predicted"/>
<dbReference type="Pfam" id="PF16201">
    <property type="entry name" value="NopRA1"/>
    <property type="match status" value="1"/>
</dbReference>
<dbReference type="GO" id="GO:0000466">
    <property type="term" value="P:maturation of 5.8S rRNA from tricistronic rRNA transcript (SSU-rRNA, 5.8S rRNA, LSU-rRNA)"/>
    <property type="evidence" value="ECO:0007669"/>
    <property type="project" value="TreeGrafter"/>
</dbReference>
<feature type="domain" description="URB1 C-terminal" evidence="2">
    <location>
        <begin position="1449"/>
        <end position="1636"/>
    </location>
</feature>
<name>A0AAV4VDB0_9ARAC</name>
<dbReference type="GO" id="GO:0000463">
    <property type="term" value="P:maturation of LSU-rRNA from tricistronic rRNA transcript (SSU-rRNA, 5.8S rRNA, LSU-rRNA)"/>
    <property type="evidence" value="ECO:0007669"/>
    <property type="project" value="TreeGrafter"/>
</dbReference>